<sequence length="163" mass="17934">MATTTEEEILPQILHHIYSVTGGEVNPSSVSTPAVELKLQFDDANHRISGFGRVVWGKVKPPKVTSDFVDLIIHGDYGYVPPISKQNDPNFLVRTLQFSLVGYPNLHWNPRWGIGPQLQVIFNLNAVIPVGSKTGYAAYSYGLPHDPESAVSVADATIRQLLL</sequence>
<evidence type="ECO:0008006" key="3">
    <source>
        <dbReference type="Google" id="ProtNLM"/>
    </source>
</evidence>
<evidence type="ECO:0000313" key="1">
    <source>
        <dbReference type="EMBL" id="AOJ05044.1"/>
    </source>
</evidence>
<dbReference type="Proteomes" id="UP000062519">
    <property type="component" value="Chromosome 2"/>
</dbReference>
<gene>
    <name evidence="1" type="ORF">WS70_25290</name>
</gene>
<protein>
    <recommendedName>
        <fullName evidence="3">DUF1842 domain-containing protein</fullName>
    </recommendedName>
</protein>
<dbReference type="RefSeq" id="WP_059472888.1">
    <property type="nucleotide sequence ID" value="NZ_CP013387.1"/>
</dbReference>
<keyword evidence="2" id="KW-1185">Reference proteome</keyword>
<name>A0A1B4FN06_9BURK</name>
<organism evidence="1 2">
    <name type="scientific">Burkholderia mayonis</name>
    <dbReference type="NCBI Taxonomy" id="1385591"/>
    <lineage>
        <taxon>Bacteria</taxon>
        <taxon>Pseudomonadati</taxon>
        <taxon>Pseudomonadota</taxon>
        <taxon>Betaproteobacteria</taxon>
        <taxon>Burkholderiales</taxon>
        <taxon>Burkholderiaceae</taxon>
        <taxon>Burkholderia</taxon>
        <taxon>pseudomallei group</taxon>
    </lineage>
</organism>
<evidence type="ECO:0000313" key="2">
    <source>
        <dbReference type="Proteomes" id="UP000062519"/>
    </source>
</evidence>
<dbReference type="AlphaFoldDB" id="A0A1B4FN06"/>
<dbReference type="EMBL" id="CP013387">
    <property type="protein sequence ID" value="AOJ05044.1"/>
    <property type="molecule type" value="Genomic_DNA"/>
</dbReference>
<accession>A0A1B4FN06</accession>
<reference evidence="1 2" key="1">
    <citation type="submission" date="2015-12" db="EMBL/GenBank/DDBJ databases">
        <title>Diversity of Burkholderia near neighbor genomes.</title>
        <authorList>
            <person name="Sahl J."/>
            <person name="Wagner D."/>
            <person name="Keim P."/>
        </authorList>
    </citation>
    <scope>NUCLEOTIDE SEQUENCE [LARGE SCALE GENOMIC DNA]</scope>
    <source>
        <strain evidence="1 2">BDU6</strain>
    </source>
</reference>
<dbReference type="KEGG" id="buu:WS70_25290"/>
<proteinExistence type="predicted"/>